<gene>
    <name evidence="2" type="ORF">EMCG_07353</name>
</gene>
<sequence>MDSHEGFVDGIDQNRVDMLCPPRTIRKRPSAEANLNADQPTEAPAIRLSQSRDEDSDTDSTVCMLPHFKLEQKIKRKEQQKRGKWVNRAIKCCNCDRTSSTTNKCDCGHKRCDTCFHYSEKPDVRTHDFNLAKKVPECDHDPAEEVPNWNHDDIWRRVKVTSDNASI</sequence>
<dbReference type="EMBL" id="LCZI01000373">
    <property type="protein sequence ID" value="KKZ66961.1"/>
    <property type="molecule type" value="Genomic_DNA"/>
</dbReference>
<comment type="caution">
    <text evidence="2">The sequence shown here is derived from an EMBL/GenBank/DDBJ whole genome shotgun (WGS) entry which is preliminary data.</text>
</comment>
<protein>
    <submittedName>
        <fullName evidence="2">Uncharacterized protein</fullName>
    </submittedName>
</protein>
<accession>A0A0G2JB69</accession>
<name>A0A0G2JB69_9EURO</name>
<proteinExistence type="predicted"/>
<dbReference type="VEuPathDB" id="FungiDB:EMCG_07353"/>
<evidence type="ECO:0000313" key="3">
    <source>
        <dbReference type="Proteomes" id="UP000034164"/>
    </source>
</evidence>
<evidence type="ECO:0000313" key="2">
    <source>
        <dbReference type="EMBL" id="KKZ66961.1"/>
    </source>
</evidence>
<evidence type="ECO:0000256" key="1">
    <source>
        <dbReference type="SAM" id="MobiDB-lite"/>
    </source>
</evidence>
<dbReference type="OrthoDB" id="4210086at2759"/>
<reference evidence="3" key="1">
    <citation type="journal article" date="2015" name="PLoS Genet.">
        <title>The dynamic genome and transcriptome of the human fungal pathogen Blastomyces and close relative Emmonsia.</title>
        <authorList>
            <person name="Munoz J.F."/>
            <person name="Gauthier G.M."/>
            <person name="Desjardins C.A."/>
            <person name="Gallo J.E."/>
            <person name="Holder J."/>
            <person name="Sullivan T.D."/>
            <person name="Marty A.J."/>
            <person name="Carmen J.C."/>
            <person name="Chen Z."/>
            <person name="Ding L."/>
            <person name="Gujja S."/>
            <person name="Magrini V."/>
            <person name="Misas E."/>
            <person name="Mitreva M."/>
            <person name="Priest M."/>
            <person name="Saif S."/>
            <person name="Whiston E.A."/>
            <person name="Young S."/>
            <person name="Zeng Q."/>
            <person name="Goldman W.E."/>
            <person name="Mardis E.R."/>
            <person name="Taylor J.W."/>
            <person name="McEwen J.G."/>
            <person name="Clay O.K."/>
            <person name="Klein B.S."/>
            <person name="Cuomo C.A."/>
        </authorList>
    </citation>
    <scope>NUCLEOTIDE SEQUENCE [LARGE SCALE GENOMIC DNA]</scope>
    <source>
        <strain evidence="3">UAMH 3008</strain>
    </source>
</reference>
<dbReference type="AlphaFoldDB" id="A0A0G2JB69"/>
<feature type="region of interest" description="Disordered" evidence="1">
    <location>
        <begin position="20"/>
        <end position="59"/>
    </location>
</feature>
<dbReference type="Proteomes" id="UP000034164">
    <property type="component" value="Unassembled WGS sequence"/>
</dbReference>
<organism evidence="2 3">
    <name type="scientific">[Emmonsia] crescens</name>
    <dbReference type="NCBI Taxonomy" id="73230"/>
    <lineage>
        <taxon>Eukaryota</taxon>
        <taxon>Fungi</taxon>
        <taxon>Dikarya</taxon>
        <taxon>Ascomycota</taxon>
        <taxon>Pezizomycotina</taxon>
        <taxon>Eurotiomycetes</taxon>
        <taxon>Eurotiomycetidae</taxon>
        <taxon>Onygenales</taxon>
        <taxon>Ajellomycetaceae</taxon>
        <taxon>Emergomyces</taxon>
    </lineage>
</organism>